<dbReference type="Pfam" id="PF19335">
    <property type="entry name" value="HMBD"/>
    <property type="match status" value="1"/>
</dbReference>
<feature type="transmembrane region" description="Helical" evidence="10">
    <location>
        <begin position="429"/>
        <end position="452"/>
    </location>
</feature>
<keyword evidence="5 10" id="KW-0547">Nucleotide-binding</keyword>
<dbReference type="InterPro" id="IPR036163">
    <property type="entry name" value="HMA_dom_sf"/>
</dbReference>
<dbReference type="InterPro" id="IPR006121">
    <property type="entry name" value="HMA_dom"/>
</dbReference>
<evidence type="ECO:0000313" key="14">
    <source>
        <dbReference type="Proteomes" id="UP000199634"/>
    </source>
</evidence>
<dbReference type="GO" id="GO:0005507">
    <property type="term" value="F:copper ion binding"/>
    <property type="evidence" value="ECO:0007669"/>
    <property type="project" value="TreeGrafter"/>
</dbReference>
<dbReference type="InterPro" id="IPR045800">
    <property type="entry name" value="HMBD"/>
</dbReference>
<dbReference type="PRINTS" id="PR00943">
    <property type="entry name" value="CUATPASE"/>
</dbReference>
<dbReference type="GO" id="GO:0005524">
    <property type="term" value="F:ATP binding"/>
    <property type="evidence" value="ECO:0007669"/>
    <property type="project" value="UniProtKB-UniRule"/>
</dbReference>
<feature type="transmembrane region" description="Helical" evidence="10">
    <location>
        <begin position="214"/>
        <end position="236"/>
    </location>
</feature>
<dbReference type="NCBIfam" id="TIGR01511">
    <property type="entry name" value="ATPase-IB1_Cu"/>
    <property type="match status" value="1"/>
</dbReference>
<feature type="transmembrane region" description="Helical" evidence="10">
    <location>
        <begin position="772"/>
        <end position="793"/>
    </location>
</feature>
<dbReference type="Gene3D" id="3.30.70.100">
    <property type="match status" value="1"/>
</dbReference>
<dbReference type="Pfam" id="PF00122">
    <property type="entry name" value="E1-E2_ATPase"/>
    <property type="match status" value="1"/>
</dbReference>
<feature type="domain" description="P-type ATPase A" evidence="11">
    <location>
        <begin position="285"/>
        <end position="384"/>
    </location>
</feature>
<dbReference type="InterPro" id="IPR008250">
    <property type="entry name" value="ATPase_P-typ_transduc_dom_A_sf"/>
</dbReference>
<dbReference type="SUPFAM" id="SSF56784">
    <property type="entry name" value="HAD-like"/>
    <property type="match status" value="1"/>
</dbReference>
<dbReference type="OrthoDB" id="1521937at2"/>
<feature type="domain" description="Heavy metal binding" evidence="12">
    <location>
        <begin position="104"/>
        <end position="131"/>
    </location>
</feature>
<keyword evidence="10" id="KW-1003">Cell membrane</keyword>
<accession>A0A1H6LX48</accession>
<dbReference type="Gene3D" id="3.40.50.1000">
    <property type="entry name" value="HAD superfamily/HAD-like"/>
    <property type="match status" value="1"/>
</dbReference>
<feature type="transmembrane region" description="Helical" evidence="10">
    <location>
        <begin position="746"/>
        <end position="766"/>
    </location>
</feature>
<evidence type="ECO:0000256" key="1">
    <source>
        <dbReference type="ARBA" id="ARBA00004127"/>
    </source>
</evidence>
<dbReference type="GO" id="GO:0043682">
    <property type="term" value="F:P-type divalent copper transporter activity"/>
    <property type="evidence" value="ECO:0007669"/>
    <property type="project" value="TreeGrafter"/>
</dbReference>
<keyword evidence="4 10" id="KW-0479">Metal-binding</keyword>
<dbReference type="SUPFAM" id="SSF81665">
    <property type="entry name" value="Calcium ATPase, transmembrane domain M"/>
    <property type="match status" value="1"/>
</dbReference>
<dbReference type="GO" id="GO:0012505">
    <property type="term" value="C:endomembrane system"/>
    <property type="evidence" value="ECO:0007669"/>
    <property type="project" value="UniProtKB-SubCell"/>
</dbReference>
<dbReference type="InterPro" id="IPR018303">
    <property type="entry name" value="ATPase_P-typ_P_site"/>
</dbReference>
<feature type="transmembrane region" description="Helical" evidence="10">
    <location>
        <begin position="182"/>
        <end position="202"/>
    </location>
</feature>
<dbReference type="PANTHER" id="PTHR43520:SF8">
    <property type="entry name" value="P-TYPE CU(+) TRANSPORTER"/>
    <property type="match status" value="1"/>
</dbReference>
<keyword evidence="7" id="KW-1278">Translocase</keyword>
<evidence type="ECO:0000259" key="12">
    <source>
        <dbReference type="Pfam" id="PF19335"/>
    </source>
</evidence>
<evidence type="ECO:0000256" key="5">
    <source>
        <dbReference type="ARBA" id="ARBA00022741"/>
    </source>
</evidence>
<dbReference type="InterPro" id="IPR027256">
    <property type="entry name" value="P-typ_ATPase_IB"/>
</dbReference>
<gene>
    <name evidence="13" type="ORF">SAMN02927937_01990</name>
</gene>
<evidence type="ECO:0000256" key="4">
    <source>
        <dbReference type="ARBA" id="ARBA00022723"/>
    </source>
</evidence>
<name>A0A1H6LX48_9FLAO</name>
<dbReference type="GO" id="GO:0055070">
    <property type="term" value="P:copper ion homeostasis"/>
    <property type="evidence" value="ECO:0007669"/>
    <property type="project" value="TreeGrafter"/>
</dbReference>
<keyword evidence="6 10" id="KW-0067">ATP-binding</keyword>
<dbReference type="SFLD" id="SFLDF00027">
    <property type="entry name" value="p-type_atpase"/>
    <property type="match status" value="1"/>
</dbReference>
<feature type="transmembrane region" description="Helical" evidence="10">
    <location>
        <begin position="248"/>
        <end position="267"/>
    </location>
</feature>
<keyword evidence="8 10" id="KW-1133">Transmembrane helix</keyword>
<dbReference type="SUPFAM" id="SSF55008">
    <property type="entry name" value="HMA, heavy metal-associated domain"/>
    <property type="match status" value="1"/>
</dbReference>
<organism evidence="13 14">
    <name type="scientific">Paenimyroides marinum</name>
    <dbReference type="NCBI Taxonomy" id="1159016"/>
    <lineage>
        <taxon>Bacteria</taxon>
        <taxon>Pseudomonadati</taxon>
        <taxon>Bacteroidota</taxon>
        <taxon>Flavobacteriia</taxon>
        <taxon>Flavobacteriales</taxon>
        <taxon>Flavobacteriaceae</taxon>
        <taxon>Paenimyroides</taxon>
    </lineage>
</organism>
<dbReference type="InterPro" id="IPR036412">
    <property type="entry name" value="HAD-like_sf"/>
</dbReference>
<evidence type="ECO:0000256" key="10">
    <source>
        <dbReference type="RuleBase" id="RU362081"/>
    </source>
</evidence>
<dbReference type="AlphaFoldDB" id="A0A1H6LX48"/>
<feature type="transmembrane region" description="Helical" evidence="10">
    <location>
        <begin position="149"/>
        <end position="170"/>
    </location>
</feature>
<proteinExistence type="inferred from homology"/>
<feature type="transmembrane region" description="Helical" evidence="10">
    <location>
        <begin position="401"/>
        <end position="423"/>
    </location>
</feature>
<dbReference type="RefSeq" id="WP_091099869.1">
    <property type="nucleotide sequence ID" value="NZ_FNXE01000028.1"/>
</dbReference>
<dbReference type="SFLD" id="SFLDG00002">
    <property type="entry name" value="C1.7:_P-type_atpase_like"/>
    <property type="match status" value="1"/>
</dbReference>
<evidence type="ECO:0000256" key="2">
    <source>
        <dbReference type="ARBA" id="ARBA00006024"/>
    </source>
</evidence>
<evidence type="ECO:0000256" key="9">
    <source>
        <dbReference type="ARBA" id="ARBA00023136"/>
    </source>
</evidence>
<dbReference type="EMBL" id="FNXE01000028">
    <property type="protein sequence ID" value="SEH89467.1"/>
    <property type="molecule type" value="Genomic_DNA"/>
</dbReference>
<dbReference type="InterPro" id="IPR023214">
    <property type="entry name" value="HAD_sf"/>
</dbReference>
<evidence type="ECO:0000256" key="3">
    <source>
        <dbReference type="ARBA" id="ARBA00022692"/>
    </source>
</evidence>
<keyword evidence="3 10" id="KW-0812">Transmembrane</keyword>
<dbReference type="SFLD" id="SFLDS00003">
    <property type="entry name" value="Haloacid_Dehalogenase"/>
    <property type="match status" value="1"/>
</dbReference>
<dbReference type="Pfam" id="PF00702">
    <property type="entry name" value="Hydrolase"/>
    <property type="match status" value="1"/>
</dbReference>
<evidence type="ECO:0000259" key="11">
    <source>
        <dbReference type="Pfam" id="PF00122"/>
    </source>
</evidence>
<dbReference type="InterPro" id="IPR059000">
    <property type="entry name" value="ATPase_P-type_domA"/>
</dbReference>
<dbReference type="SUPFAM" id="SSF81653">
    <property type="entry name" value="Calcium ATPase, transduction domain A"/>
    <property type="match status" value="1"/>
</dbReference>
<dbReference type="Proteomes" id="UP000199634">
    <property type="component" value="Unassembled WGS sequence"/>
</dbReference>
<reference evidence="13 14" key="1">
    <citation type="submission" date="2016-10" db="EMBL/GenBank/DDBJ databases">
        <authorList>
            <person name="de Groot N.N."/>
        </authorList>
    </citation>
    <scope>NUCLEOTIDE SEQUENCE [LARGE SCALE GENOMIC DNA]</scope>
    <source>
        <strain evidence="13 14">CGMCC 1.10825</strain>
    </source>
</reference>
<comment type="subcellular location">
    <subcellularLocation>
        <location evidence="10">Cell membrane</location>
    </subcellularLocation>
    <subcellularLocation>
        <location evidence="1">Endomembrane system</location>
        <topology evidence="1">Multi-pass membrane protein</topology>
    </subcellularLocation>
</comment>
<dbReference type="PRINTS" id="PR00119">
    <property type="entry name" value="CATATPASE"/>
</dbReference>
<dbReference type="CDD" id="cd02094">
    <property type="entry name" value="P-type_ATPase_Cu-like"/>
    <property type="match status" value="1"/>
</dbReference>
<keyword evidence="9 10" id="KW-0472">Membrane</keyword>
<dbReference type="InterPro" id="IPR023299">
    <property type="entry name" value="ATPase_P-typ_cyto_dom_N"/>
</dbReference>
<dbReference type="PANTHER" id="PTHR43520">
    <property type="entry name" value="ATP7, ISOFORM B"/>
    <property type="match status" value="1"/>
</dbReference>
<dbReference type="FunFam" id="2.70.150.10:FF:000002">
    <property type="entry name" value="Copper-transporting ATPase 1, putative"/>
    <property type="match status" value="1"/>
</dbReference>
<keyword evidence="14" id="KW-1185">Reference proteome</keyword>
<dbReference type="InterPro" id="IPR023298">
    <property type="entry name" value="ATPase_P-typ_TM_dom_sf"/>
</dbReference>
<dbReference type="CDD" id="cd00371">
    <property type="entry name" value="HMA"/>
    <property type="match status" value="1"/>
</dbReference>
<dbReference type="NCBIfam" id="TIGR01525">
    <property type="entry name" value="ATPase-IB_hvy"/>
    <property type="match status" value="1"/>
</dbReference>
<evidence type="ECO:0000256" key="7">
    <source>
        <dbReference type="ARBA" id="ARBA00022967"/>
    </source>
</evidence>
<evidence type="ECO:0000313" key="13">
    <source>
        <dbReference type="EMBL" id="SEH89467.1"/>
    </source>
</evidence>
<evidence type="ECO:0000256" key="6">
    <source>
        <dbReference type="ARBA" id="ARBA00022840"/>
    </source>
</evidence>
<protein>
    <submittedName>
        <fullName evidence="13">Cu2+-exporting ATPase</fullName>
    </submittedName>
</protein>
<dbReference type="NCBIfam" id="TIGR01494">
    <property type="entry name" value="ATPase_P-type"/>
    <property type="match status" value="1"/>
</dbReference>
<comment type="similarity">
    <text evidence="2 10">Belongs to the cation transport ATPase (P-type) (TC 3.A.3) family. Type IB subfamily.</text>
</comment>
<dbReference type="STRING" id="1159016.SAMN02927937_01990"/>
<sequence length="800" mass="87014">MKTRYKINEMTCSGCQAKVTDALQTFADKVTVSLHPTEAVIESDKKIPLEELQHALSQKGSYTIQEITENADGTETLSEIAHHAAHAHHNHNEPPKQLEHLAGKYYCPMLCEGDKVYDSNVGCPVCGMDLVRIGGNSSDNKEVHHLKKLFYQSLVVTIPVFIIAMFGMSHDSFIYKIIPYNIALWLQFIGATTVLYIGRNYLKRAWISFKTWHLNMFSLIGLGAVAAYLFSLFVLINPHAFHAAEHLPIYFESVAVIFTLMILGQWLEARAHQKTKSSVEHLLNLIPQKATVLVNGNATEIDVEHIQVNDEILVKPGEKIPVDGIVTSGQTSINEALLTGEPLPVLKKTNDEVLAGSINTNQSFQMKATRIGVTTTIAQIVEMVNKASLSRTPIQRLADKISGYFVPIVVAIALITFVYWGFLSTETSLLFGLQNAIAVLIIACPCALGLATPVSISMGIGKGAEYGILIKKAESLEALQKTNVVITDKTGTLTEGKPSLEEIIPLKDLSEEALIKITAQMNSGSEHPIAKAFTDKAKTMNIVFQSNKMVANIPGKGIQGMINGKKVFLGNEALLKQNNIGVSQTILHQVEEIQSSGKTVSYVAIDKDIVGLAVIHDALKPDVKATIDFLHSKNIEIIMLTGDHAHTAHAIAKQIGIDKVFAQQLPEGKLSMIESVQKEGKTITMVGDGINDAPALAKADIGIAMGSGSDLAQDFAKITLLNSSFSNVKKAIVLSTSVMKNIKQNLFFAFIYNIIGIAVAAGIFYYATGMLLSPMIAAFAMCLSSVSVITNALRIKQLKL</sequence>
<dbReference type="InterPro" id="IPR044492">
    <property type="entry name" value="P_typ_ATPase_HD_dom"/>
</dbReference>
<dbReference type="GO" id="GO:0016887">
    <property type="term" value="F:ATP hydrolysis activity"/>
    <property type="evidence" value="ECO:0007669"/>
    <property type="project" value="InterPro"/>
</dbReference>
<dbReference type="PROSITE" id="PS00154">
    <property type="entry name" value="ATPASE_E1_E2"/>
    <property type="match status" value="1"/>
</dbReference>
<evidence type="ECO:0000256" key="8">
    <source>
        <dbReference type="ARBA" id="ARBA00022989"/>
    </source>
</evidence>
<dbReference type="GO" id="GO:0005886">
    <property type="term" value="C:plasma membrane"/>
    <property type="evidence" value="ECO:0007669"/>
    <property type="project" value="UniProtKB-SubCell"/>
</dbReference>
<dbReference type="InterPro" id="IPR001757">
    <property type="entry name" value="P_typ_ATPase"/>
</dbReference>
<dbReference type="Gene3D" id="3.40.1110.10">
    <property type="entry name" value="Calcium-transporting ATPase, cytoplasmic domain N"/>
    <property type="match status" value="1"/>
</dbReference>
<dbReference type="Gene3D" id="2.70.150.10">
    <property type="entry name" value="Calcium-transporting ATPase, cytoplasmic transduction domain A"/>
    <property type="match status" value="1"/>
</dbReference>